<comment type="caution">
    <text evidence="3">The sequence shown here is derived from an EMBL/GenBank/DDBJ whole genome shotgun (WGS) entry which is preliminary data.</text>
</comment>
<dbReference type="RefSeq" id="WP_168058949.1">
    <property type="nucleotide sequence ID" value="NZ_VTOW01000001.1"/>
</dbReference>
<evidence type="ECO:0000313" key="4">
    <source>
        <dbReference type="Proteomes" id="UP000534783"/>
    </source>
</evidence>
<keyword evidence="4" id="KW-1185">Reference proteome</keyword>
<dbReference type="PANTHER" id="PTHR33371">
    <property type="entry name" value="INTERMEMBRANE PHOSPHOLIPID TRANSPORT SYSTEM BINDING PROTEIN MLAD-RELATED"/>
    <property type="match status" value="1"/>
</dbReference>
<dbReference type="Proteomes" id="UP000534783">
    <property type="component" value="Unassembled WGS sequence"/>
</dbReference>
<dbReference type="InterPro" id="IPR003399">
    <property type="entry name" value="Mce/MlaD"/>
</dbReference>
<dbReference type="Pfam" id="PF02470">
    <property type="entry name" value="MlaD"/>
    <property type="match status" value="1"/>
</dbReference>
<dbReference type="EMBL" id="VTOW01000001">
    <property type="protein sequence ID" value="NKE70711.1"/>
    <property type="molecule type" value="Genomic_DNA"/>
</dbReference>
<dbReference type="InterPro" id="IPR052336">
    <property type="entry name" value="MlaD_Phospholipid_Transporter"/>
</dbReference>
<organism evidence="3 4">
    <name type="scientific">Candidatus Manganitrophus noduliformans</name>
    <dbReference type="NCBI Taxonomy" id="2606439"/>
    <lineage>
        <taxon>Bacteria</taxon>
        <taxon>Pseudomonadati</taxon>
        <taxon>Nitrospirota</taxon>
        <taxon>Nitrospiria</taxon>
        <taxon>Candidatus Troglogloeales</taxon>
        <taxon>Candidatus Manganitrophaceae</taxon>
        <taxon>Candidatus Manganitrophus</taxon>
    </lineage>
</organism>
<protein>
    <submittedName>
        <fullName evidence="3">MCE family protein</fullName>
    </submittedName>
</protein>
<gene>
    <name evidence="3" type="ORF">MNODULE_08170</name>
</gene>
<feature type="transmembrane region" description="Helical" evidence="1">
    <location>
        <begin position="12"/>
        <end position="34"/>
    </location>
</feature>
<dbReference type="AlphaFoldDB" id="A0A7X6DNW0"/>
<name>A0A7X6DNW0_9BACT</name>
<reference evidence="3 4" key="1">
    <citation type="journal article" date="2020" name="Nature">
        <title>Bacterial chemolithoautotrophy via manganese oxidation.</title>
        <authorList>
            <person name="Yu H."/>
            <person name="Leadbetter J.R."/>
        </authorList>
    </citation>
    <scope>NUCLEOTIDE SEQUENCE [LARGE SCALE GENOMIC DNA]</scope>
    <source>
        <strain evidence="3 4">Mn-1</strain>
    </source>
</reference>
<accession>A0A7X6DNW0</accession>
<keyword evidence="1" id="KW-0812">Transmembrane</keyword>
<feature type="domain" description="Mce/MlaD" evidence="2">
    <location>
        <begin position="38"/>
        <end position="113"/>
    </location>
</feature>
<evidence type="ECO:0000259" key="2">
    <source>
        <dbReference type="Pfam" id="PF02470"/>
    </source>
</evidence>
<evidence type="ECO:0000313" key="3">
    <source>
        <dbReference type="EMBL" id="NKE70711.1"/>
    </source>
</evidence>
<proteinExistence type="predicted"/>
<keyword evidence="1" id="KW-1133">Transmembrane helix</keyword>
<keyword evidence="1" id="KW-0472">Membrane</keyword>
<dbReference type="PANTHER" id="PTHR33371:SF4">
    <property type="entry name" value="INTERMEMBRANE PHOSPHOLIPID TRANSPORT SYSTEM BINDING PROTEIN MLAD"/>
    <property type="match status" value="1"/>
</dbReference>
<evidence type="ECO:0000256" key="1">
    <source>
        <dbReference type="SAM" id="Phobius"/>
    </source>
</evidence>
<sequence>MKGITTEAKVGIAVLVGLLLLTYMTFKVGGFAFLQEEGYRLNATFSSASGLDRRAPVRVAGVEVGQVESIELVDGGAKVTLKIQSEVKIRKGGYAAIRSEGLLGDRYVEIVPGTENTFWGDGETIPVQEASADLENLMTRFSSIADDVKAVTTSLREVLGSEEGKQNLKEVLENAKGLTKGINEWVQKNQEPLSRSIANFESFSASLKEEGNELVESLARMAQKMERGEGTLGKLINDEEAYEKLTRALDDLGDSLKGVEAITAKVERGEGTIGKLFTDESAYENINSALEGIGNAVGRIEKFRTYVGFRNEYQLQESQNKGYFTLQLQPRADKFYRVEIVDDPRGSVREKTTVITTDGVPTTVTELETQRRLKLSALFGKRVSNLGLRIGLVENTFGAGADYFLFNEAFRVSVDVWDFNSDDPLSERAHLKLTTAYTLFKYITFEAGYDQILNNDLNTFFIGAGLRFEDDDLKYLIGSMATAAF</sequence>